<feature type="domain" description="4Fe-4S Wbl-type" evidence="13">
    <location>
        <begin position="48"/>
        <end position="110"/>
    </location>
</feature>
<evidence type="ECO:0000256" key="5">
    <source>
        <dbReference type="ARBA" id="ARBA00022723"/>
    </source>
</evidence>
<dbReference type="InterPro" id="IPR003482">
    <property type="entry name" value="Whib"/>
</dbReference>
<dbReference type="PANTHER" id="PTHR38839">
    <property type="entry name" value="TRANSCRIPTIONAL REGULATOR WHID-RELATED"/>
    <property type="match status" value="1"/>
</dbReference>
<evidence type="ECO:0000313" key="15">
    <source>
        <dbReference type="Proteomes" id="UP001231924"/>
    </source>
</evidence>
<feature type="compositionally biased region" description="Basic residues" evidence="12">
    <location>
        <begin position="113"/>
        <end position="123"/>
    </location>
</feature>
<keyword evidence="11" id="KW-0804">Transcription</keyword>
<sequence length="123" mass="13893">MSSVDDTPVTLLEAEQTDRLNKALATLIKPRSAAAQVVLRYARHHELACSRVNPEWFFVNGPADPDRREKWAFAQGICASCPVRRACADWALEDNERGLWGGTTEGERDRERARRKSARRDVA</sequence>
<evidence type="ECO:0000256" key="6">
    <source>
        <dbReference type="ARBA" id="ARBA00023004"/>
    </source>
</evidence>
<dbReference type="RefSeq" id="WP_286056065.1">
    <property type="nucleotide sequence ID" value="NZ_JASVWF010000007.1"/>
</dbReference>
<comment type="cofactor">
    <cofactor evidence="1">
        <name>[4Fe-4S] cluster</name>
        <dbReference type="ChEBI" id="CHEBI:49883"/>
    </cofactor>
</comment>
<proteinExistence type="inferred from homology"/>
<dbReference type="InterPro" id="IPR034768">
    <property type="entry name" value="4FE4S_WBL"/>
</dbReference>
<protein>
    <submittedName>
        <fullName evidence="14">WhiB family transcriptional regulator</fullName>
    </submittedName>
</protein>
<evidence type="ECO:0000256" key="2">
    <source>
        <dbReference type="ARBA" id="ARBA00004496"/>
    </source>
</evidence>
<comment type="subcellular location">
    <subcellularLocation>
        <location evidence="2">Cytoplasm</location>
    </subcellularLocation>
</comment>
<dbReference type="Proteomes" id="UP001231924">
    <property type="component" value="Unassembled WGS sequence"/>
</dbReference>
<evidence type="ECO:0000256" key="8">
    <source>
        <dbReference type="ARBA" id="ARBA00023015"/>
    </source>
</evidence>
<feature type="region of interest" description="Disordered" evidence="12">
    <location>
        <begin position="97"/>
        <end position="123"/>
    </location>
</feature>
<organism evidence="14 15">
    <name type="scientific">Actinomycetospora termitidis</name>
    <dbReference type="NCBI Taxonomy" id="3053470"/>
    <lineage>
        <taxon>Bacteria</taxon>
        <taxon>Bacillati</taxon>
        <taxon>Actinomycetota</taxon>
        <taxon>Actinomycetes</taxon>
        <taxon>Pseudonocardiales</taxon>
        <taxon>Pseudonocardiaceae</taxon>
        <taxon>Actinomycetospora</taxon>
    </lineage>
</organism>
<evidence type="ECO:0000259" key="13">
    <source>
        <dbReference type="PROSITE" id="PS51674"/>
    </source>
</evidence>
<name>A0ABT7MFN6_9PSEU</name>
<evidence type="ECO:0000313" key="14">
    <source>
        <dbReference type="EMBL" id="MDL5159470.1"/>
    </source>
</evidence>
<keyword evidence="10" id="KW-1015">Disulfide bond</keyword>
<accession>A0ABT7MFN6</accession>
<keyword evidence="5" id="KW-0479">Metal-binding</keyword>
<keyword evidence="6" id="KW-0408">Iron</keyword>
<dbReference type="EMBL" id="JASVWF010000007">
    <property type="protein sequence ID" value="MDL5159470.1"/>
    <property type="molecule type" value="Genomic_DNA"/>
</dbReference>
<evidence type="ECO:0000256" key="7">
    <source>
        <dbReference type="ARBA" id="ARBA00023014"/>
    </source>
</evidence>
<comment type="caution">
    <text evidence="14">The sequence shown here is derived from an EMBL/GenBank/DDBJ whole genome shotgun (WGS) entry which is preliminary data.</text>
</comment>
<keyword evidence="4" id="KW-0004">4Fe-4S</keyword>
<evidence type="ECO:0000256" key="9">
    <source>
        <dbReference type="ARBA" id="ARBA00023125"/>
    </source>
</evidence>
<comment type="similarity">
    <text evidence="3">Belongs to the WhiB family.</text>
</comment>
<dbReference type="PROSITE" id="PS51674">
    <property type="entry name" value="4FE4S_WBL"/>
    <property type="match status" value="1"/>
</dbReference>
<evidence type="ECO:0000256" key="12">
    <source>
        <dbReference type="SAM" id="MobiDB-lite"/>
    </source>
</evidence>
<evidence type="ECO:0000256" key="4">
    <source>
        <dbReference type="ARBA" id="ARBA00022485"/>
    </source>
</evidence>
<keyword evidence="15" id="KW-1185">Reference proteome</keyword>
<reference evidence="14 15" key="1">
    <citation type="submission" date="2023-06" db="EMBL/GenBank/DDBJ databases">
        <title>Actinomycetospora Odt1-22.</title>
        <authorList>
            <person name="Supong K."/>
        </authorList>
    </citation>
    <scope>NUCLEOTIDE SEQUENCE [LARGE SCALE GENOMIC DNA]</scope>
    <source>
        <strain evidence="14 15">Odt1-22</strain>
    </source>
</reference>
<evidence type="ECO:0000256" key="1">
    <source>
        <dbReference type="ARBA" id="ARBA00001966"/>
    </source>
</evidence>
<evidence type="ECO:0000256" key="3">
    <source>
        <dbReference type="ARBA" id="ARBA00006597"/>
    </source>
</evidence>
<evidence type="ECO:0000256" key="11">
    <source>
        <dbReference type="ARBA" id="ARBA00023163"/>
    </source>
</evidence>
<keyword evidence="9" id="KW-0238">DNA-binding</keyword>
<dbReference type="Pfam" id="PF02467">
    <property type="entry name" value="Whib"/>
    <property type="match status" value="1"/>
</dbReference>
<keyword evidence="7" id="KW-0411">Iron-sulfur</keyword>
<keyword evidence="8" id="KW-0805">Transcription regulation</keyword>
<evidence type="ECO:0000256" key="10">
    <source>
        <dbReference type="ARBA" id="ARBA00023157"/>
    </source>
</evidence>
<gene>
    <name evidence="14" type="ORF">QRT03_26115</name>
</gene>